<dbReference type="GeneID" id="36330134"/>
<feature type="domain" description="C2H2-type" evidence="3">
    <location>
        <begin position="239"/>
        <end position="268"/>
    </location>
</feature>
<accession>A0A1X6N3J1</accession>
<reference evidence="4 5" key="1">
    <citation type="submission" date="2017-04" db="EMBL/GenBank/DDBJ databases">
        <title>Genome Sequence of the Model Brown-Rot Fungus Postia placenta SB12.</title>
        <authorList>
            <consortium name="DOE Joint Genome Institute"/>
            <person name="Gaskell J."/>
            <person name="Kersten P."/>
            <person name="Larrondo L.F."/>
            <person name="Canessa P."/>
            <person name="Martinez D."/>
            <person name="Hibbett D."/>
            <person name="Schmoll M."/>
            <person name="Kubicek C.P."/>
            <person name="Martinez A.T."/>
            <person name="Yadav J."/>
            <person name="Master E."/>
            <person name="Magnuson J.K."/>
            <person name="James T."/>
            <person name="Yaver D."/>
            <person name="Berka R."/>
            <person name="Labutti K."/>
            <person name="Lipzen A."/>
            <person name="Aerts A."/>
            <person name="Barry K."/>
            <person name="Henrissat B."/>
            <person name="Blanchette R."/>
            <person name="Grigoriev I."/>
            <person name="Cullen D."/>
        </authorList>
    </citation>
    <scope>NUCLEOTIDE SEQUENCE [LARGE SCALE GENOMIC DNA]</scope>
    <source>
        <strain evidence="4 5">MAD-698-R-SB12</strain>
    </source>
</reference>
<keyword evidence="1" id="KW-0863">Zinc-finger</keyword>
<evidence type="ECO:0000259" key="3">
    <source>
        <dbReference type="PROSITE" id="PS50157"/>
    </source>
</evidence>
<feature type="region of interest" description="Disordered" evidence="2">
    <location>
        <begin position="14"/>
        <end position="49"/>
    </location>
</feature>
<evidence type="ECO:0000256" key="2">
    <source>
        <dbReference type="SAM" id="MobiDB-lite"/>
    </source>
</evidence>
<keyword evidence="1" id="KW-0862">Zinc</keyword>
<keyword evidence="5" id="KW-1185">Reference proteome</keyword>
<dbReference type="SMART" id="SM00355">
    <property type="entry name" value="ZnF_C2H2"/>
    <property type="match status" value="2"/>
</dbReference>
<sequence length="318" mass="35622">MSSDAFADLRAWLQGTTNTSTEEEAFLTASPAPHQEPHASDAPEGDEDLEGLFADFNWDLSSHVFPEPSSSKELTPGNAAIGISPVDTVLQPETSSGRGCTPAQRHGQVVEHPLQADYPSAVPFNYAPCGALLPAEGPWEAPVDSLQACYTNWLYQCYIAQPSHVALHSVTSDPIPGLRYAGQVRENTNYIDNANDNVVDTPAPRAPRSRRPRSGTRRDVIRLYVNRRSKPQEPAAYNYKCEHCDAWFSRSSDRRRHIRNGCANGEQKEWECPLCFKVYSRDDARGRHCRDLHARLSRRWIASNTSIWDSTNVRKTTW</sequence>
<dbReference type="SUPFAM" id="SSF57667">
    <property type="entry name" value="beta-beta-alpha zinc fingers"/>
    <property type="match status" value="1"/>
</dbReference>
<gene>
    <name evidence="4" type="ORF">POSPLADRAFT_1140526</name>
</gene>
<evidence type="ECO:0000313" key="4">
    <source>
        <dbReference type="EMBL" id="OSX63184.1"/>
    </source>
</evidence>
<protein>
    <recommendedName>
        <fullName evidence="3">C2H2-type domain-containing protein</fullName>
    </recommendedName>
</protein>
<dbReference type="GO" id="GO:0008270">
    <property type="term" value="F:zinc ion binding"/>
    <property type="evidence" value="ECO:0007669"/>
    <property type="project" value="UniProtKB-KW"/>
</dbReference>
<dbReference type="InterPro" id="IPR013087">
    <property type="entry name" value="Znf_C2H2_type"/>
</dbReference>
<evidence type="ECO:0000256" key="1">
    <source>
        <dbReference type="PROSITE-ProRule" id="PRU00042"/>
    </source>
</evidence>
<dbReference type="InterPro" id="IPR036236">
    <property type="entry name" value="Znf_C2H2_sf"/>
</dbReference>
<dbReference type="PROSITE" id="PS00028">
    <property type="entry name" value="ZINC_FINGER_C2H2_1"/>
    <property type="match status" value="1"/>
</dbReference>
<feature type="region of interest" description="Disordered" evidence="2">
    <location>
        <begin position="193"/>
        <end position="214"/>
    </location>
</feature>
<dbReference type="RefSeq" id="XP_024339978.1">
    <property type="nucleotide sequence ID" value="XM_024485185.1"/>
</dbReference>
<dbReference type="PROSITE" id="PS50157">
    <property type="entry name" value="ZINC_FINGER_C2H2_2"/>
    <property type="match status" value="1"/>
</dbReference>
<dbReference type="OrthoDB" id="2161757at2759"/>
<proteinExistence type="predicted"/>
<evidence type="ECO:0000313" key="5">
    <source>
        <dbReference type="Proteomes" id="UP000194127"/>
    </source>
</evidence>
<dbReference type="Gene3D" id="3.30.160.60">
    <property type="entry name" value="Classic Zinc Finger"/>
    <property type="match status" value="1"/>
</dbReference>
<name>A0A1X6N3J1_9APHY</name>
<organism evidence="4 5">
    <name type="scientific">Postia placenta MAD-698-R-SB12</name>
    <dbReference type="NCBI Taxonomy" id="670580"/>
    <lineage>
        <taxon>Eukaryota</taxon>
        <taxon>Fungi</taxon>
        <taxon>Dikarya</taxon>
        <taxon>Basidiomycota</taxon>
        <taxon>Agaricomycotina</taxon>
        <taxon>Agaricomycetes</taxon>
        <taxon>Polyporales</taxon>
        <taxon>Adustoporiaceae</taxon>
        <taxon>Rhodonia</taxon>
    </lineage>
</organism>
<dbReference type="Proteomes" id="UP000194127">
    <property type="component" value="Unassembled WGS sequence"/>
</dbReference>
<dbReference type="EMBL" id="KZ110595">
    <property type="protein sequence ID" value="OSX63184.1"/>
    <property type="molecule type" value="Genomic_DNA"/>
</dbReference>
<dbReference type="AlphaFoldDB" id="A0A1X6N3J1"/>
<keyword evidence="1" id="KW-0479">Metal-binding</keyword>